<dbReference type="AlphaFoldDB" id="A0A2N5ZGG4"/>
<dbReference type="Pfam" id="PF10092">
    <property type="entry name" value="DUF2330"/>
    <property type="match status" value="1"/>
</dbReference>
<comment type="caution">
    <text evidence="1">The sequence shown here is derived from an EMBL/GenBank/DDBJ whole genome shotgun (WGS) entry which is preliminary data.</text>
</comment>
<protein>
    <recommendedName>
        <fullName evidence="3">DUF2330 domain-containing protein</fullName>
    </recommendedName>
</protein>
<sequence>MYNKTIIVLFVILITTYIVQSDRGMITIKSDAKVFNPIQRAIIAWDGKKEYLILSSDLYSSEKTSAIEVIPFKKKPEIKSVDEKVFSDMFFLVNREMFLNNILSRSNRQRGVVRKDVEVIFKKLIGEHNISIFKVRKQKEFVLYLNEYIKKNFPDHIKEDLDQGFIDMVDKYLKKGFRYFVLDIIDLSKEVVSKKSMQYTFQSEELYYPLKISSLNNGTTEIELTVITKGLLHYFPEMKVSNIMLIHRPIDIAVKKFKEISEDIYMMFKEHKEVRVRLWNLGGENSQLKKDIIAK</sequence>
<evidence type="ECO:0000313" key="2">
    <source>
        <dbReference type="Proteomes" id="UP000234857"/>
    </source>
</evidence>
<accession>A0A2N5ZGG4</accession>
<reference evidence="1 2" key="1">
    <citation type="submission" date="2017-11" db="EMBL/GenBank/DDBJ databases">
        <title>Genome-resolved metagenomics identifies genetic mobility, metabolic interactions, and unexpected diversity in perchlorate-reducing communities.</title>
        <authorList>
            <person name="Barnum T.P."/>
            <person name="Figueroa I.A."/>
            <person name="Carlstrom C.I."/>
            <person name="Lucas L.N."/>
            <person name="Engelbrektson A.L."/>
            <person name="Coates J.D."/>
        </authorList>
    </citation>
    <scope>NUCLEOTIDE SEQUENCE [LARGE SCALE GENOMIC DNA]</scope>
    <source>
        <strain evidence="1">BM706</strain>
    </source>
</reference>
<evidence type="ECO:0008006" key="3">
    <source>
        <dbReference type="Google" id="ProtNLM"/>
    </source>
</evidence>
<dbReference type="InterPro" id="IPR019283">
    <property type="entry name" value="DUF2330"/>
</dbReference>
<dbReference type="Proteomes" id="UP000234857">
    <property type="component" value="Unassembled WGS sequence"/>
</dbReference>
<name>A0A2N5ZGG4_MUIH1</name>
<dbReference type="EMBL" id="PKTG01000083">
    <property type="protein sequence ID" value="PLX17726.1"/>
    <property type="molecule type" value="Genomic_DNA"/>
</dbReference>
<organism evidence="1 2">
    <name type="scientific">Muiribacterium halophilum</name>
    <dbReference type="NCBI Taxonomy" id="2053465"/>
    <lineage>
        <taxon>Bacteria</taxon>
        <taxon>Candidatus Muiribacteriota</taxon>
        <taxon>Candidatus Muiribacteriia</taxon>
        <taxon>Candidatus Muiribacteriales</taxon>
        <taxon>Candidatus Muiribacteriaceae</taxon>
        <taxon>Candidatus Muiribacterium</taxon>
    </lineage>
</organism>
<evidence type="ECO:0000313" key="1">
    <source>
        <dbReference type="EMBL" id="PLX17726.1"/>
    </source>
</evidence>
<proteinExistence type="predicted"/>
<gene>
    <name evidence="1" type="ORF">C0601_06760</name>
</gene>